<dbReference type="AlphaFoldDB" id="A0A0F9JN56"/>
<accession>A0A0F9JN56</accession>
<dbReference type="EMBL" id="LAZR01009701">
    <property type="protein sequence ID" value="KKM71088.1"/>
    <property type="molecule type" value="Genomic_DNA"/>
</dbReference>
<name>A0A0F9JN56_9ZZZZ</name>
<sequence length="38" mass="4198">MMAEVKMKDEIKESLKESISVKSEILSNSVGTITRIAT</sequence>
<reference evidence="1" key="1">
    <citation type="journal article" date="2015" name="Nature">
        <title>Complex archaea that bridge the gap between prokaryotes and eukaryotes.</title>
        <authorList>
            <person name="Spang A."/>
            <person name="Saw J.H."/>
            <person name="Jorgensen S.L."/>
            <person name="Zaremba-Niedzwiedzka K."/>
            <person name="Martijn J."/>
            <person name="Lind A.E."/>
            <person name="van Eijk R."/>
            <person name="Schleper C."/>
            <person name="Guy L."/>
            <person name="Ettema T.J."/>
        </authorList>
    </citation>
    <scope>NUCLEOTIDE SEQUENCE</scope>
</reference>
<feature type="non-terminal residue" evidence="1">
    <location>
        <position position="38"/>
    </location>
</feature>
<evidence type="ECO:0000313" key="1">
    <source>
        <dbReference type="EMBL" id="KKM71088.1"/>
    </source>
</evidence>
<protein>
    <submittedName>
        <fullName evidence="1">Uncharacterized protein</fullName>
    </submittedName>
</protein>
<organism evidence="1">
    <name type="scientific">marine sediment metagenome</name>
    <dbReference type="NCBI Taxonomy" id="412755"/>
    <lineage>
        <taxon>unclassified sequences</taxon>
        <taxon>metagenomes</taxon>
        <taxon>ecological metagenomes</taxon>
    </lineage>
</organism>
<gene>
    <name evidence="1" type="ORF">LCGC14_1434120</name>
</gene>
<proteinExistence type="predicted"/>
<comment type="caution">
    <text evidence="1">The sequence shown here is derived from an EMBL/GenBank/DDBJ whole genome shotgun (WGS) entry which is preliminary data.</text>
</comment>